<accession>A0A7X1F627</accession>
<dbReference type="EMBL" id="JACLAU010000004">
    <property type="protein sequence ID" value="MBC2651070.1"/>
    <property type="molecule type" value="Genomic_DNA"/>
</dbReference>
<evidence type="ECO:0000313" key="2">
    <source>
        <dbReference type="EMBL" id="MBC2651070.1"/>
    </source>
</evidence>
<sequence length="104" mass="10941">MTLVDKSRFVPTPVFRARRKRVVVRVRVEGAPGESQDAMVRDISAAGMSAVARVAPPAANDLVTIALPDGSTLWGIVRWVEGKAFGVEFDKGSHAAAPSGLIAG</sequence>
<dbReference type="InterPro" id="IPR009875">
    <property type="entry name" value="PilZ_domain"/>
</dbReference>
<proteinExistence type="predicted"/>
<dbReference type="GO" id="GO:0035438">
    <property type="term" value="F:cyclic-di-GMP binding"/>
    <property type="evidence" value="ECO:0007669"/>
    <property type="project" value="InterPro"/>
</dbReference>
<dbReference type="AlphaFoldDB" id="A0A7X1F627"/>
<protein>
    <submittedName>
        <fullName evidence="2">PilZ domain-containing protein</fullName>
    </submittedName>
</protein>
<evidence type="ECO:0000259" key="1">
    <source>
        <dbReference type="Pfam" id="PF07238"/>
    </source>
</evidence>
<name>A0A7X1F627_9SPHN</name>
<evidence type="ECO:0000313" key="3">
    <source>
        <dbReference type="Proteomes" id="UP000520156"/>
    </source>
</evidence>
<feature type="domain" description="PilZ" evidence="1">
    <location>
        <begin position="18"/>
        <end position="93"/>
    </location>
</feature>
<reference evidence="2 3" key="1">
    <citation type="submission" date="2020-08" db="EMBL/GenBank/DDBJ databases">
        <title>The genome sequence of Novosphingobium flavum 4Y4.</title>
        <authorList>
            <person name="Liu Y."/>
        </authorList>
    </citation>
    <scope>NUCLEOTIDE SEQUENCE [LARGE SCALE GENOMIC DNA]</scope>
    <source>
        <strain evidence="2 3">4Y4</strain>
    </source>
</reference>
<keyword evidence="3" id="KW-1185">Reference proteome</keyword>
<dbReference type="RefSeq" id="WP_185682485.1">
    <property type="nucleotide sequence ID" value="NZ_JACLAU010000004.1"/>
</dbReference>
<gene>
    <name evidence="2" type="ORF">H7F49_05090</name>
</gene>
<dbReference type="Pfam" id="PF07238">
    <property type="entry name" value="PilZ"/>
    <property type="match status" value="1"/>
</dbReference>
<comment type="caution">
    <text evidence="2">The sequence shown here is derived from an EMBL/GenBank/DDBJ whole genome shotgun (WGS) entry which is preliminary data.</text>
</comment>
<organism evidence="2 3">
    <name type="scientific">Novosphingobium aerophilum</name>
    <dbReference type="NCBI Taxonomy" id="2839843"/>
    <lineage>
        <taxon>Bacteria</taxon>
        <taxon>Pseudomonadati</taxon>
        <taxon>Pseudomonadota</taxon>
        <taxon>Alphaproteobacteria</taxon>
        <taxon>Sphingomonadales</taxon>
        <taxon>Sphingomonadaceae</taxon>
        <taxon>Novosphingobium</taxon>
    </lineage>
</organism>
<dbReference type="Proteomes" id="UP000520156">
    <property type="component" value="Unassembled WGS sequence"/>
</dbReference>